<reference evidence="3 4" key="1">
    <citation type="submission" date="2018-04" db="EMBL/GenBank/DDBJ databases">
        <authorList>
            <person name="Zhang X."/>
            <person name="Yuan J."/>
            <person name="Li F."/>
            <person name="Xiang J."/>
        </authorList>
    </citation>
    <scope>NUCLEOTIDE SEQUENCE [LARGE SCALE GENOMIC DNA]</scope>
    <source>
        <tissue evidence="3">Muscle</tissue>
    </source>
</reference>
<comment type="caution">
    <text evidence="3">The sequence shown here is derived from an EMBL/GenBank/DDBJ whole genome shotgun (WGS) entry which is preliminary data.</text>
</comment>
<dbReference type="SUPFAM" id="SSF52821">
    <property type="entry name" value="Rhodanese/Cell cycle control phosphatase"/>
    <property type="match status" value="1"/>
</dbReference>
<dbReference type="GO" id="GO:0004792">
    <property type="term" value="F:thiosulfate-cyanide sulfurtransferase activity"/>
    <property type="evidence" value="ECO:0007669"/>
    <property type="project" value="TreeGrafter"/>
</dbReference>
<evidence type="ECO:0000313" key="4">
    <source>
        <dbReference type="Proteomes" id="UP000283509"/>
    </source>
</evidence>
<keyword evidence="4" id="KW-1185">Reference proteome</keyword>
<dbReference type="InterPro" id="IPR001763">
    <property type="entry name" value="Rhodanese-like_dom"/>
</dbReference>
<dbReference type="Proteomes" id="UP000283509">
    <property type="component" value="Unassembled WGS sequence"/>
</dbReference>
<dbReference type="AlphaFoldDB" id="A0A423TPU2"/>
<dbReference type="Pfam" id="PF00581">
    <property type="entry name" value="Rhodanese"/>
    <property type="match status" value="1"/>
</dbReference>
<gene>
    <name evidence="3" type="ORF">C7M84_002843</name>
</gene>
<keyword evidence="1" id="KW-0732">Signal</keyword>
<dbReference type="InterPro" id="IPR036873">
    <property type="entry name" value="Rhodanese-like_dom_sf"/>
</dbReference>
<dbReference type="Gene3D" id="3.40.250.10">
    <property type="entry name" value="Rhodanese-like domain"/>
    <property type="match status" value="1"/>
</dbReference>
<keyword evidence="3" id="KW-0346">Stress response</keyword>
<evidence type="ECO:0000259" key="2">
    <source>
        <dbReference type="PROSITE" id="PS50206"/>
    </source>
</evidence>
<dbReference type="PANTHER" id="PTHR44086">
    <property type="entry name" value="THIOSULFATE SULFURTRANSFERASE RDL2, MITOCHONDRIAL-RELATED"/>
    <property type="match status" value="1"/>
</dbReference>
<reference evidence="3 4" key="2">
    <citation type="submission" date="2019-01" db="EMBL/GenBank/DDBJ databases">
        <title>The decoding of complex shrimp genome reveals the adaptation for benthos swimmer, frequently molting mechanism and breeding impact on genome.</title>
        <authorList>
            <person name="Sun Y."/>
            <person name="Gao Y."/>
            <person name="Yu Y."/>
        </authorList>
    </citation>
    <scope>NUCLEOTIDE SEQUENCE [LARGE SCALE GENOMIC DNA]</scope>
    <source>
        <tissue evidence="3">Muscle</tissue>
    </source>
</reference>
<dbReference type="SMART" id="SM00450">
    <property type="entry name" value="RHOD"/>
    <property type="match status" value="1"/>
</dbReference>
<dbReference type="GO" id="GO:0005739">
    <property type="term" value="C:mitochondrion"/>
    <property type="evidence" value="ECO:0007669"/>
    <property type="project" value="TreeGrafter"/>
</dbReference>
<feature type="domain" description="Rhodanese" evidence="2">
    <location>
        <begin position="86"/>
        <end position="189"/>
    </location>
</feature>
<evidence type="ECO:0000313" key="3">
    <source>
        <dbReference type="EMBL" id="ROT78443.1"/>
    </source>
</evidence>
<accession>A0A423TPU2</accession>
<dbReference type="STRING" id="6689.A0A423TPU2"/>
<dbReference type="PROSITE" id="PS50206">
    <property type="entry name" value="RHODANESE_3"/>
    <property type="match status" value="1"/>
</dbReference>
<dbReference type="PANTHER" id="PTHR44086:SF10">
    <property type="entry name" value="THIOSULFATE SULFURTRANSFERASE_RHODANESE-LIKE DOMAIN-CONTAINING PROTEIN 3"/>
    <property type="match status" value="1"/>
</dbReference>
<organism evidence="3 4">
    <name type="scientific">Penaeus vannamei</name>
    <name type="common">Whiteleg shrimp</name>
    <name type="synonym">Litopenaeus vannamei</name>
    <dbReference type="NCBI Taxonomy" id="6689"/>
    <lineage>
        <taxon>Eukaryota</taxon>
        <taxon>Metazoa</taxon>
        <taxon>Ecdysozoa</taxon>
        <taxon>Arthropoda</taxon>
        <taxon>Crustacea</taxon>
        <taxon>Multicrustacea</taxon>
        <taxon>Malacostraca</taxon>
        <taxon>Eumalacostraca</taxon>
        <taxon>Eucarida</taxon>
        <taxon>Decapoda</taxon>
        <taxon>Dendrobranchiata</taxon>
        <taxon>Penaeoidea</taxon>
        <taxon>Penaeidae</taxon>
        <taxon>Penaeus</taxon>
    </lineage>
</organism>
<feature type="signal peptide" evidence="1">
    <location>
        <begin position="1"/>
        <end position="21"/>
    </location>
</feature>
<name>A0A423TPU2_PENVA</name>
<dbReference type="EMBL" id="QCYY01001378">
    <property type="protein sequence ID" value="ROT78443.1"/>
    <property type="molecule type" value="Genomic_DNA"/>
</dbReference>
<proteinExistence type="predicted"/>
<evidence type="ECO:0000256" key="1">
    <source>
        <dbReference type="SAM" id="SignalP"/>
    </source>
</evidence>
<protein>
    <submittedName>
        <fullName evidence="3">Heat shock protein 67B2</fullName>
    </submittedName>
</protein>
<feature type="chain" id="PRO_5019184071" evidence="1">
    <location>
        <begin position="22"/>
        <end position="196"/>
    </location>
</feature>
<sequence length="196" mass="21779">MVGVKLAVVLVVLVGGDVSFSMTIGNDARGDLAREDKVAFEDTTEAAGEIPAATTEVLPAEDISCRIPGITYPIGIEFEELAERLLNNSVVLIDVRNRWELEETGKLPRSQNVPLPEFKTAFNLSPEEFLKKYGFVKPEPEDDNVVLTCRSGRRILRAWDAIEPLGYCKVRLYFGSYLDWKARSAPLIPVPKSLEP</sequence>
<dbReference type="OrthoDB" id="566238at2759"/>